<evidence type="ECO:0000313" key="2">
    <source>
        <dbReference type="Proteomes" id="UP000005336"/>
    </source>
</evidence>
<organism evidence="1 2">
    <name type="scientific">Neisseria wadsworthii 9715</name>
    <dbReference type="NCBI Taxonomy" id="1030841"/>
    <lineage>
        <taxon>Bacteria</taxon>
        <taxon>Pseudomonadati</taxon>
        <taxon>Pseudomonadota</taxon>
        <taxon>Betaproteobacteria</taxon>
        <taxon>Neisseriales</taxon>
        <taxon>Neisseriaceae</taxon>
        <taxon>Neisseria</taxon>
    </lineage>
</organism>
<dbReference type="HOGENOM" id="CLU_3293041_0_0_4"/>
<dbReference type="AlphaFoldDB" id="G4CP84"/>
<gene>
    <name evidence="1" type="ORF">HMPREF9370_0893</name>
</gene>
<protein>
    <submittedName>
        <fullName evidence="1">Uncharacterized protein</fullName>
    </submittedName>
</protein>
<dbReference type="STRING" id="1030841.HMPREF9370_0893"/>
<dbReference type="Proteomes" id="UP000005336">
    <property type="component" value="Unassembled WGS sequence"/>
</dbReference>
<keyword evidence="2" id="KW-1185">Reference proteome</keyword>
<name>G4CP84_9NEIS</name>
<accession>G4CP84</accession>
<reference evidence="1 2" key="1">
    <citation type="submission" date="2011-06" db="EMBL/GenBank/DDBJ databases">
        <authorList>
            <person name="Muzny D."/>
            <person name="Qin X."/>
            <person name="Deng J."/>
            <person name="Jiang H."/>
            <person name="Liu Y."/>
            <person name="Qu J."/>
            <person name="Song X.-Z."/>
            <person name="Zhang L."/>
            <person name="Thornton R."/>
            <person name="Coyle M."/>
            <person name="Francisco L."/>
            <person name="Jackson L."/>
            <person name="Javaid M."/>
            <person name="Korchina V."/>
            <person name="Kovar C."/>
            <person name="Mata R."/>
            <person name="Mathew T."/>
            <person name="Ngo R."/>
            <person name="Nguyen L."/>
            <person name="Nguyen N."/>
            <person name="Okwuonu G."/>
            <person name="Ongeri F."/>
            <person name="Pham C."/>
            <person name="Simmons D."/>
            <person name="Wilczek-Boney K."/>
            <person name="Hale W."/>
            <person name="Jakkamsetti A."/>
            <person name="Pham P."/>
            <person name="Ruth R."/>
            <person name="San Lucas F."/>
            <person name="Warren J."/>
            <person name="Zhang J."/>
            <person name="Zhao Z."/>
            <person name="Zhou C."/>
            <person name="Zhu D."/>
            <person name="Lee S."/>
            <person name="Bess C."/>
            <person name="Blankenburg K."/>
            <person name="Forbes L."/>
            <person name="Fu Q."/>
            <person name="Gubbala S."/>
            <person name="Hirani K."/>
            <person name="Jayaseelan J.C."/>
            <person name="Lara F."/>
            <person name="Munidasa M."/>
            <person name="Palculict T."/>
            <person name="Patil S."/>
            <person name="Pu L.-L."/>
            <person name="Saada N."/>
            <person name="Tang L."/>
            <person name="Weissenberger G."/>
            <person name="Zhu Y."/>
            <person name="Hemphill L."/>
            <person name="Shang Y."/>
            <person name="Youmans B."/>
            <person name="Ayvaz T."/>
            <person name="Ross M."/>
            <person name="Santibanez J."/>
            <person name="Aqrawi P."/>
            <person name="Gross S."/>
            <person name="Joshi V."/>
            <person name="Fowler G."/>
            <person name="Nazareth L."/>
            <person name="Reid J."/>
            <person name="Worley K."/>
            <person name="Petrosino J."/>
            <person name="Highlander S."/>
            <person name="Gibbs R."/>
        </authorList>
    </citation>
    <scope>NUCLEOTIDE SEQUENCE [LARGE SCALE GENOMIC DNA]</scope>
    <source>
        <strain evidence="1 2">9715</strain>
    </source>
</reference>
<proteinExistence type="predicted"/>
<dbReference type="EMBL" id="AGAZ01000034">
    <property type="protein sequence ID" value="EGZ48368.1"/>
    <property type="molecule type" value="Genomic_DNA"/>
</dbReference>
<dbReference type="PATRIC" id="fig|1030841.3.peg.876"/>
<evidence type="ECO:0000313" key="1">
    <source>
        <dbReference type="EMBL" id="EGZ48368.1"/>
    </source>
</evidence>
<comment type="caution">
    <text evidence="1">The sequence shown here is derived from an EMBL/GenBank/DDBJ whole genome shotgun (WGS) entry which is preliminary data.</text>
</comment>
<sequence>MFSDRHSYACLKTFAGKRLLPNLAANYYLTLRFNLSLNTI</sequence>